<comment type="subcellular location">
    <subcellularLocation>
        <location evidence="1">Cell membrane</location>
        <topology evidence="1">Multi-pass membrane protein</topology>
    </subcellularLocation>
</comment>
<keyword evidence="7 8" id="KW-0472">Membrane</keyword>
<evidence type="ECO:0000256" key="2">
    <source>
        <dbReference type="ARBA" id="ARBA00022475"/>
    </source>
</evidence>
<dbReference type="GO" id="GO:0009103">
    <property type="term" value="P:lipopolysaccharide biosynthetic process"/>
    <property type="evidence" value="ECO:0007669"/>
    <property type="project" value="UniProtKB-ARBA"/>
</dbReference>
<evidence type="ECO:0000256" key="8">
    <source>
        <dbReference type="SAM" id="Phobius"/>
    </source>
</evidence>
<proteinExistence type="predicted"/>
<feature type="transmembrane region" description="Helical" evidence="8">
    <location>
        <begin position="219"/>
        <end position="243"/>
    </location>
</feature>
<dbReference type="Pfam" id="PF13231">
    <property type="entry name" value="PMT_2"/>
    <property type="match status" value="1"/>
</dbReference>
<evidence type="ECO:0000259" key="9">
    <source>
        <dbReference type="Pfam" id="PF13231"/>
    </source>
</evidence>
<keyword evidence="6 8" id="KW-1133">Transmembrane helix</keyword>
<dbReference type="GO" id="GO:0005886">
    <property type="term" value="C:plasma membrane"/>
    <property type="evidence" value="ECO:0007669"/>
    <property type="project" value="UniProtKB-SubCell"/>
</dbReference>
<feature type="transmembrane region" description="Helical" evidence="8">
    <location>
        <begin position="278"/>
        <end position="296"/>
    </location>
</feature>
<dbReference type="GO" id="GO:0016763">
    <property type="term" value="F:pentosyltransferase activity"/>
    <property type="evidence" value="ECO:0007669"/>
    <property type="project" value="TreeGrafter"/>
</dbReference>
<keyword evidence="2" id="KW-1003">Cell membrane</keyword>
<dbReference type="InterPro" id="IPR050297">
    <property type="entry name" value="LipidA_mod_glycosyltrf_83"/>
</dbReference>
<protein>
    <recommendedName>
        <fullName evidence="9">Glycosyltransferase RgtA/B/C/D-like domain-containing protein</fullName>
    </recommendedName>
</protein>
<evidence type="ECO:0000256" key="1">
    <source>
        <dbReference type="ARBA" id="ARBA00004651"/>
    </source>
</evidence>
<feature type="domain" description="Glycosyltransferase RgtA/B/C/D-like" evidence="9">
    <location>
        <begin position="35"/>
        <end position="194"/>
    </location>
</feature>
<sequence length="470" mass="49949">MAVLGVLLAATSNAYGYHRDELYYRMLEPAWGYVDQPPLTPLLAHWLAGIVDEPWMLRIPAMLAGVATVLVVALIAREAGGGRRAQTLAAWAAAGAGFPLVFGHAFLSSSIDLLVWPLVALAAMRAVLRSRPRWWLVVGAVAGLASSNKLLVALLLVGIGLGLLLFGPRRELRSPWLWAGVGIALLLALPNVLYQATNEWPQLRMGAALEADGGGEARILMWPFLLLMIGPLLVPVWIAGLVAPFRRPELRGIRFVAVVFAVMLVFTFAGGAQPHYPVGSLVILLGVGCVPTEAWMRTRPRAAFVWAAVALNGIVSACIALPLVPATVLGTTPIPAVNQVAADSVGWPAYVAQIAAAVEDAPDDVVVVTANYGEAGAVARYGPDFGIDDAVYSGHNELWFAARPPDDATSAVFVGGIGPIIRGSFETCTEVDRLDDGVDVDNEEQGLPITVCTGMTTTWAELWPKLAHLS</sequence>
<comment type="caution">
    <text evidence="10">The sequence shown here is derived from an EMBL/GenBank/DDBJ whole genome shotgun (WGS) entry which is preliminary data.</text>
</comment>
<dbReference type="PANTHER" id="PTHR33908:SF11">
    <property type="entry name" value="MEMBRANE PROTEIN"/>
    <property type="match status" value="1"/>
</dbReference>
<evidence type="ECO:0000256" key="5">
    <source>
        <dbReference type="ARBA" id="ARBA00022692"/>
    </source>
</evidence>
<organism evidence="10 11">
    <name type="scientific">Agromyces seonyuensis</name>
    <dbReference type="NCBI Taxonomy" id="2662446"/>
    <lineage>
        <taxon>Bacteria</taxon>
        <taxon>Bacillati</taxon>
        <taxon>Actinomycetota</taxon>
        <taxon>Actinomycetes</taxon>
        <taxon>Micrococcales</taxon>
        <taxon>Microbacteriaceae</taxon>
        <taxon>Agromyces</taxon>
    </lineage>
</organism>
<feature type="transmembrane region" description="Helical" evidence="8">
    <location>
        <begin position="303"/>
        <end position="324"/>
    </location>
</feature>
<evidence type="ECO:0000256" key="4">
    <source>
        <dbReference type="ARBA" id="ARBA00022679"/>
    </source>
</evidence>
<dbReference type="InterPro" id="IPR038731">
    <property type="entry name" value="RgtA/B/C-like"/>
</dbReference>
<dbReference type="EMBL" id="WSTA01000094">
    <property type="protein sequence ID" value="MWC00012.1"/>
    <property type="molecule type" value="Genomic_DNA"/>
</dbReference>
<keyword evidence="5 8" id="KW-0812">Transmembrane</keyword>
<name>A0A6I4P0X7_9MICO</name>
<feature type="transmembrane region" description="Helical" evidence="8">
    <location>
        <begin position="176"/>
        <end position="196"/>
    </location>
</feature>
<reference evidence="10 11" key="1">
    <citation type="submission" date="2019-12" db="EMBL/GenBank/DDBJ databases">
        <authorList>
            <person name="Kim Y.S."/>
        </authorList>
    </citation>
    <scope>NUCLEOTIDE SEQUENCE [LARGE SCALE GENOMIC DNA]</scope>
    <source>
        <strain evidence="10 11">MMS17-SY077</strain>
    </source>
</reference>
<keyword evidence="3" id="KW-0328">Glycosyltransferase</keyword>
<gene>
    <name evidence="10" type="ORF">GB864_15800</name>
</gene>
<dbReference type="PANTHER" id="PTHR33908">
    <property type="entry name" value="MANNOSYLTRANSFERASE YKCB-RELATED"/>
    <property type="match status" value="1"/>
</dbReference>
<dbReference type="AlphaFoldDB" id="A0A6I4P0X7"/>
<feature type="transmembrane region" description="Helical" evidence="8">
    <location>
        <begin position="55"/>
        <end position="76"/>
    </location>
</feature>
<evidence type="ECO:0000256" key="3">
    <source>
        <dbReference type="ARBA" id="ARBA00022676"/>
    </source>
</evidence>
<keyword evidence="4" id="KW-0808">Transferase</keyword>
<evidence type="ECO:0000313" key="10">
    <source>
        <dbReference type="EMBL" id="MWC00012.1"/>
    </source>
</evidence>
<evidence type="ECO:0000256" key="7">
    <source>
        <dbReference type="ARBA" id="ARBA00023136"/>
    </source>
</evidence>
<evidence type="ECO:0000256" key="6">
    <source>
        <dbReference type="ARBA" id="ARBA00022989"/>
    </source>
</evidence>
<keyword evidence="11" id="KW-1185">Reference proteome</keyword>
<accession>A0A6I4P0X7</accession>
<feature type="transmembrane region" description="Helical" evidence="8">
    <location>
        <begin position="88"/>
        <end position="107"/>
    </location>
</feature>
<dbReference type="Proteomes" id="UP000438182">
    <property type="component" value="Unassembled WGS sequence"/>
</dbReference>
<evidence type="ECO:0000313" key="11">
    <source>
        <dbReference type="Proteomes" id="UP000438182"/>
    </source>
</evidence>
<feature type="transmembrane region" description="Helical" evidence="8">
    <location>
        <begin position="255"/>
        <end position="272"/>
    </location>
</feature>
<feature type="transmembrane region" description="Helical" evidence="8">
    <location>
        <begin position="134"/>
        <end position="164"/>
    </location>
</feature>